<evidence type="ECO:0000259" key="5">
    <source>
        <dbReference type="PROSITE" id="PS51192"/>
    </source>
</evidence>
<dbReference type="InterPro" id="IPR011545">
    <property type="entry name" value="DEAD/DEAH_box_helicase_dom"/>
</dbReference>
<dbReference type="Gene3D" id="3.40.50.300">
    <property type="entry name" value="P-loop containing nucleotide triphosphate hydrolases"/>
    <property type="match status" value="2"/>
</dbReference>
<feature type="domain" description="Helicase ATP-binding" evidence="5">
    <location>
        <begin position="106"/>
        <end position="328"/>
    </location>
</feature>
<dbReference type="PANTHER" id="PTHR47961:SF6">
    <property type="entry name" value="DNA-DIRECTED DNA POLYMERASE"/>
    <property type="match status" value="1"/>
</dbReference>
<dbReference type="EMBL" id="AJAU01000022">
    <property type="protein sequence ID" value="EOL43469.1"/>
    <property type="molecule type" value="Genomic_DNA"/>
</dbReference>
<comment type="caution">
    <text evidence="7">The sequence shown here is derived from an EMBL/GenBank/DDBJ whole genome shotgun (WGS) entry which is preliminary data.</text>
</comment>
<sequence length="716" mass="84365">MNWDIVNIYEVNKLDFNESFSLAKYVSNLSLSNRNSYARKIIIHIYEIWDNVDDNTKEIWSDLAESQGFYPYIKDRMDNTSEIRRSFHQSEYIDNIVFHKEQKTLSYLIKKKQNLIVSAPTSFGKSLLIEEIVACSKHNNILIIQPTLALINETRLKLKKYKKYNMIVNTSQQVEEKNIFILTAERVIEFPNLPKIDYCVLDEFYKISSDRDDERSDVLNIAIKKILDRRDTAFYFIGPNIDKISNGFEKKYNAKFIKTDYSLVDAQVELVNINYKNDGKRKQEMEREEKLFELLYCKKNEQSIVYTSSPDRAFRLATKYYEFLKLNNYLEKEELLPINEWISENINSNWSYNRLLLQKIGVHSGTIPKHLTHSIIQYFNYKKLNVLFCTSTIIEGVNTSAKNVFIFDKKKGPNEIDYFDFSNIKGRAGRLLEHYTGKVYVFHKIPPKTEIELDMPFYDQEKISDEILINFDKEELFPENIKRYEELIEYDKEFLPIIKKNAVSVEGQKRIINDLYEKIRTQPELVLWTGKPSFKAIKYILGICWDNLLKETETTRPMTRNKLPVVVFKYLNSSSFNEILRQEYIYIKEQNPNWQTQKILDQTISNCYREQRHWISYKVPKWLDVVNSLQKEICKINNISNVGDYSYTSSQLENEGVDGNFSILLDMGVPASAIKKIVPMLSEELSLKEVVNISKKIANSSNSNLLQYEKEKLRNL</sequence>
<evidence type="ECO:0000313" key="8">
    <source>
        <dbReference type="Proteomes" id="UP000013840"/>
    </source>
</evidence>
<dbReference type="GO" id="GO:0005524">
    <property type="term" value="F:ATP binding"/>
    <property type="evidence" value="ECO:0007669"/>
    <property type="project" value="UniProtKB-KW"/>
</dbReference>
<dbReference type="SMART" id="SM00487">
    <property type="entry name" value="DEXDc"/>
    <property type="match status" value="1"/>
</dbReference>
<dbReference type="STRING" id="317735.RU98_GL003096"/>
<dbReference type="Pfam" id="PF00271">
    <property type="entry name" value="Helicase_C"/>
    <property type="match status" value="1"/>
</dbReference>
<evidence type="ECO:0000313" key="7">
    <source>
        <dbReference type="EMBL" id="EOL43469.1"/>
    </source>
</evidence>
<evidence type="ECO:0000256" key="4">
    <source>
        <dbReference type="ARBA" id="ARBA00022840"/>
    </source>
</evidence>
<dbReference type="Pfam" id="PF00270">
    <property type="entry name" value="DEAD"/>
    <property type="match status" value="1"/>
</dbReference>
<keyword evidence="3" id="KW-0347">Helicase</keyword>
<dbReference type="InterPro" id="IPR014001">
    <property type="entry name" value="Helicase_ATP-bd"/>
</dbReference>
<evidence type="ECO:0000256" key="1">
    <source>
        <dbReference type="ARBA" id="ARBA00022741"/>
    </source>
</evidence>
<evidence type="ECO:0000256" key="3">
    <source>
        <dbReference type="ARBA" id="ARBA00022806"/>
    </source>
</evidence>
<dbReference type="PANTHER" id="PTHR47961">
    <property type="entry name" value="DNA POLYMERASE THETA, PUTATIVE (AFU_ORTHOLOGUE AFUA_1G05260)-RELATED"/>
    <property type="match status" value="1"/>
</dbReference>
<evidence type="ECO:0000259" key="6">
    <source>
        <dbReference type="PROSITE" id="PS51194"/>
    </source>
</evidence>
<evidence type="ECO:0000256" key="2">
    <source>
        <dbReference type="ARBA" id="ARBA00022801"/>
    </source>
</evidence>
<dbReference type="PROSITE" id="PS51192">
    <property type="entry name" value="HELICASE_ATP_BIND_1"/>
    <property type="match status" value="1"/>
</dbReference>
<dbReference type="InterPro" id="IPR050474">
    <property type="entry name" value="Hel308_SKI2-like"/>
</dbReference>
<dbReference type="SUPFAM" id="SSF52540">
    <property type="entry name" value="P-loop containing nucleoside triphosphate hydrolases"/>
    <property type="match status" value="1"/>
</dbReference>
<dbReference type="RefSeq" id="WP_010772883.1">
    <property type="nucleotide sequence ID" value="NZ_KB946335.1"/>
</dbReference>
<organism evidence="7 8">
    <name type="scientific">Enterococcus caccae ATCC BAA-1240</name>
    <dbReference type="NCBI Taxonomy" id="1158612"/>
    <lineage>
        <taxon>Bacteria</taxon>
        <taxon>Bacillati</taxon>
        <taxon>Bacillota</taxon>
        <taxon>Bacilli</taxon>
        <taxon>Lactobacillales</taxon>
        <taxon>Enterococcaceae</taxon>
        <taxon>Enterococcus</taxon>
    </lineage>
</organism>
<dbReference type="PATRIC" id="fig|1158612.3.peg.2763"/>
<protein>
    <submittedName>
        <fullName evidence="7">Uncharacterized protein</fullName>
    </submittedName>
</protein>
<dbReference type="eggNOG" id="COG1204">
    <property type="taxonomic scope" value="Bacteria"/>
</dbReference>
<gene>
    <name evidence="7" type="ORF">UC7_02798</name>
</gene>
<dbReference type="GO" id="GO:0004386">
    <property type="term" value="F:helicase activity"/>
    <property type="evidence" value="ECO:0007669"/>
    <property type="project" value="UniProtKB-KW"/>
</dbReference>
<proteinExistence type="predicted"/>
<keyword evidence="1" id="KW-0547">Nucleotide-binding</keyword>
<keyword evidence="8" id="KW-1185">Reference proteome</keyword>
<accession>R3TPL5</accession>
<feature type="domain" description="Helicase C-terminal" evidence="6">
    <location>
        <begin position="290"/>
        <end position="475"/>
    </location>
</feature>
<reference evidence="7 8" key="1">
    <citation type="submission" date="2013-02" db="EMBL/GenBank/DDBJ databases">
        <title>The Genome Sequence of Enterococcus caccae BAA-1240.</title>
        <authorList>
            <consortium name="The Broad Institute Genome Sequencing Platform"/>
            <consortium name="The Broad Institute Genome Sequencing Center for Infectious Disease"/>
            <person name="Earl A.M."/>
            <person name="Gilmore M.S."/>
            <person name="Lebreton F."/>
            <person name="Walker B."/>
            <person name="Young S.K."/>
            <person name="Zeng Q."/>
            <person name="Gargeya S."/>
            <person name="Fitzgerald M."/>
            <person name="Haas B."/>
            <person name="Abouelleil A."/>
            <person name="Alvarado L."/>
            <person name="Arachchi H.M."/>
            <person name="Berlin A.M."/>
            <person name="Chapman S.B."/>
            <person name="Dewar J."/>
            <person name="Goldberg J."/>
            <person name="Griggs A."/>
            <person name="Gujja S."/>
            <person name="Hansen M."/>
            <person name="Howarth C."/>
            <person name="Imamovic A."/>
            <person name="Larimer J."/>
            <person name="McCowan C."/>
            <person name="Murphy C."/>
            <person name="Neiman D."/>
            <person name="Pearson M."/>
            <person name="Priest M."/>
            <person name="Roberts A."/>
            <person name="Saif S."/>
            <person name="Shea T."/>
            <person name="Sisk P."/>
            <person name="Sykes S."/>
            <person name="Wortman J."/>
            <person name="Nusbaum C."/>
            <person name="Birren B."/>
        </authorList>
    </citation>
    <scope>NUCLEOTIDE SEQUENCE [LARGE SCALE GENOMIC DNA]</scope>
    <source>
        <strain evidence="7 8">ATCC BAA-1240</strain>
    </source>
</reference>
<keyword evidence="2" id="KW-0378">Hydrolase</keyword>
<dbReference type="InterPro" id="IPR027417">
    <property type="entry name" value="P-loop_NTPase"/>
</dbReference>
<dbReference type="AlphaFoldDB" id="R3TPL5"/>
<dbReference type="Proteomes" id="UP000013840">
    <property type="component" value="Unassembled WGS sequence"/>
</dbReference>
<dbReference type="PROSITE" id="PS51194">
    <property type="entry name" value="HELICASE_CTER"/>
    <property type="match status" value="1"/>
</dbReference>
<dbReference type="GO" id="GO:0003676">
    <property type="term" value="F:nucleic acid binding"/>
    <property type="evidence" value="ECO:0007669"/>
    <property type="project" value="InterPro"/>
</dbReference>
<dbReference type="SMART" id="SM00490">
    <property type="entry name" value="HELICc"/>
    <property type="match status" value="1"/>
</dbReference>
<dbReference type="GO" id="GO:0016787">
    <property type="term" value="F:hydrolase activity"/>
    <property type="evidence" value="ECO:0007669"/>
    <property type="project" value="UniProtKB-KW"/>
</dbReference>
<dbReference type="InterPro" id="IPR001650">
    <property type="entry name" value="Helicase_C-like"/>
</dbReference>
<name>R3TPL5_9ENTE</name>
<keyword evidence="4" id="KW-0067">ATP-binding</keyword>
<dbReference type="OrthoDB" id="9815222at2"/>